<reference evidence="1 2" key="1">
    <citation type="submission" date="2021-06" db="EMBL/GenBank/DDBJ databases">
        <authorList>
            <person name="Palmer J.M."/>
        </authorList>
    </citation>
    <scope>NUCLEOTIDE SEQUENCE [LARGE SCALE GENOMIC DNA]</scope>
    <source>
        <strain evidence="1 2">GA_2019</strain>
        <tissue evidence="1">Muscle</tissue>
    </source>
</reference>
<evidence type="ECO:0000313" key="2">
    <source>
        <dbReference type="Proteomes" id="UP001476798"/>
    </source>
</evidence>
<gene>
    <name evidence="1" type="ORF">GOODEAATRI_031847</name>
</gene>
<comment type="caution">
    <text evidence="1">The sequence shown here is derived from an EMBL/GenBank/DDBJ whole genome shotgun (WGS) entry which is preliminary data.</text>
</comment>
<sequence>SIFKMNTDSVLVESQLQPWSLQLKRPAVSQQCWSIWLSHGASVPLPAVRSIVAALLSLCFPDSLVLTTACSLT</sequence>
<dbReference type="Proteomes" id="UP001476798">
    <property type="component" value="Unassembled WGS sequence"/>
</dbReference>
<feature type="non-terminal residue" evidence="1">
    <location>
        <position position="1"/>
    </location>
</feature>
<organism evidence="1 2">
    <name type="scientific">Goodea atripinnis</name>
    <dbReference type="NCBI Taxonomy" id="208336"/>
    <lineage>
        <taxon>Eukaryota</taxon>
        <taxon>Metazoa</taxon>
        <taxon>Chordata</taxon>
        <taxon>Craniata</taxon>
        <taxon>Vertebrata</taxon>
        <taxon>Euteleostomi</taxon>
        <taxon>Actinopterygii</taxon>
        <taxon>Neopterygii</taxon>
        <taxon>Teleostei</taxon>
        <taxon>Neoteleostei</taxon>
        <taxon>Acanthomorphata</taxon>
        <taxon>Ovalentaria</taxon>
        <taxon>Atherinomorphae</taxon>
        <taxon>Cyprinodontiformes</taxon>
        <taxon>Goodeidae</taxon>
        <taxon>Goodea</taxon>
    </lineage>
</organism>
<protein>
    <submittedName>
        <fullName evidence="1">Uncharacterized protein</fullName>
    </submittedName>
</protein>
<keyword evidence="2" id="KW-1185">Reference proteome</keyword>
<name>A0ABV0N860_9TELE</name>
<dbReference type="EMBL" id="JAHRIO010025629">
    <property type="protein sequence ID" value="MEQ2166783.1"/>
    <property type="molecule type" value="Genomic_DNA"/>
</dbReference>
<proteinExistence type="predicted"/>
<evidence type="ECO:0000313" key="1">
    <source>
        <dbReference type="EMBL" id="MEQ2166783.1"/>
    </source>
</evidence>
<accession>A0ABV0N860</accession>